<accession>A0ABV0VIQ2</accession>
<comment type="caution">
    <text evidence="1">The sequence shown here is derived from an EMBL/GenBank/DDBJ whole genome shotgun (WGS) entry which is preliminary data.</text>
</comment>
<dbReference type="InterPro" id="IPR016161">
    <property type="entry name" value="Ald_DH/histidinol_DH"/>
</dbReference>
<proteinExistence type="predicted"/>
<evidence type="ECO:0000313" key="2">
    <source>
        <dbReference type="Proteomes" id="UP001482620"/>
    </source>
</evidence>
<reference evidence="1 2" key="1">
    <citation type="submission" date="2021-06" db="EMBL/GenBank/DDBJ databases">
        <authorList>
            <person name="Palmer J.M."/>
        </authorList>
    </citation>
    <scope>NUCLEOTIDE SEQUENCE [LARGE SCALE GENOMIC DNA]</scope>
    <source>
        <strain evidence="2">if_2019</strain>
        <tissue evidence="1">Muscle</tissue>
    </source>
</reference>
<dbReference type="EMBL" id="JAHRIQ010109126">
    <property type="protein sequence ID" value="MEQ2257131.1"/>
    <property type="molecule type" value="Genomic_DNA"/>
</dbReference>
<keyword evidence="2" id="KW-1185">Reference proteome</keyword>
<sequence>MDILLAAELGFSSCCDHLKGGSVQIASGMSREQLAVQRARRSFQTGRTRPLDFRTQQLRRLQSFIKERHRDIKDALQRDLGKGHRWDGG</sequence>
<evidence type="ECO:0000313" key="1">
    <source>
        <dbReference type="EMBL" id="MEQ2257131.1"/>
    </source>
</evidence>
<organism evidence="1 2">
    <name type="scientific">Ilyodon furcidens</name>
    <name type="common">goldbreast splitfin</name>
    <dbReference type="NCBI Taxonomy" id="33524"/>
    <lineage>
        <taxon>Eukaryota</taxon>
        <taxon>Metazoa</taxon>
        <taxon>Chordata</taxon>
        <taxon>Craniata</taxon>
        <taxon>Vertebrata</taxon>
        <taxon>Euteleostomi</taxon>
        <taxon>Actinopterygii</taxon>
        <taxon>Neopterygii</taxon>
        <taxon>Teleostei</taxon>
        <taxon>Neoteleostei</taxon>
        <taxon>Acanthomorphata</taxon>
        <taxon>Ovalentaria</taxon>
        <taxon>Atherinomorphae</taxon>
        <taxon>Cyprinodontiformes</taxon>
        <taxon>Goodeidae</taxon>
        <taxon>Ilyodon</taxon>
    </lineage>
</organism>
<dbReference type="Gene3D" id="3.40.605.10">
    <property type="entry name" value="Aldehyde Dehydrogenase, Chain A, domain 1"/>
    <property type="match status" value="1"/>
</dbReference>
<name>A0ABV0VIQ2_9TELE</name>
<dbReference type="Proteomes" id="UP001482620">
    <property type="component" value="Unassembled WGS sequence"/>
</dbReference>
<protein>
    <submittedName>
        <fullName evidence="1">Uncharacterized protein</fullName>
    </submittedName>
</protein>
<dbReference type="InterPro" id="IPR016162">
    <property type="entry name" value="Ald_DH_N"/>
</dbReference>
<dbReference type="SUPFAM" id="SSF53720">
    <property type="entry name" value="ALDH-like"/>
    <property type="match status" value="1"/>
</dbReference>
<gene>
    <name evidence="1" type="ORF">ILYODFUR_031382</name>
</gene>